<dbReference type="AlphaFoldDB" id="A0A0F9C7K8"/>
<protein>
    <submittedName>
        <fullName evidence="1">Uncharacterized protein</fullName>
    </submittedName>
</protein>
<reference evidence="1" key="1">
    <citation type="journal article" date="2015" name="Nature">
        <title>Complex archaea that bridge the gap between prokaryotes and eukaryotes.</title>
        <authorList>
            <person name="Spang A."/>
            <person name="Saw J.H."/>
            <person name="Jorgensen S.L."/>
            <person name="Zaremba-Niedzwiedzka K."/>
            <person name="Martijn J."/>
            <person name="Lind A.E."/>
            <person name="van Eijk R."/>
            <person name="Schleper C."/>
            <person name="Guy L."/>
            <person name="Ettema T.J."/>
        </authorList>
    </citation>
    <scope>NUCLEOTIDE SEQUENCE</scope>
</reference>
<accession>A0A0F9C7K8</accession>
<evidence type="ECO:0000313" key="1">
    <source>
        <dbReference type="EMBL" id="KKL45363.1"/>
    </source>
</evidence>
<dbReference type="EMBL" id="LAZR01034415">
    <property type="protein sequence ID" value="KKL45363.1"/>
    <property type="molecule type" value="Genomic_DNA"/>
</dbReference>
<name>A0A0F9C7K8_9ZZZZ</name>
<comment type="caution">
    <text evidence="1">The sequence shown here is derived from an EMBL/GenBank/DDBJ whole genome shotgun (WGS) entry which is preliminary data.</text>
</comment>
<sequence>MDKEYKKFINIVCQKQSDSLVGKLCKRVEVFQKEPSVSSETKNILSIFKACIKEVMYEEMRELKYKLLFNAEGREYTKYPIYEPTEDGK</sequence>
<gene>
    <name evidence="1" type="ORF">LCGC14_2356440</name>
</gene>
<proteinExistence type="predicted"/>
<organism evidence="1">
    <name type="scientific">marine sediment metagenome</name>
    <dbReference type="NCBI Taxonomy" id="412755"/>
    <lineage>
        <taxon>unclassified sequences</taxon>
        <taxon>metagenomes</taxon>
        <taxon>ecological metagenomes</taxon>
    </lineage>
</organism>